<dbReference type="SUPFAM" id="SSF53597">
    <property type="entry name" value="Dihydrofolate reductase-like"/>
    <property type="match status" value="1"/>
</dbReference>
<reference evidence="2 3" key="1">
    <citation type="submission" date="2016-10" db="EMBL/GenBank/DDBJ databases">
        <authorList>
            <person name="de Groot N.N."/>
        </authorList>
    </citation>
    <scope>NUCLEOTIDE SEQUENCE [LARGE SCALE GENOMIC DNA]</scope>
    <source>
        <strain evidence="2 3">RK1</strain>
    </source>
</reference>
<evidence type="ECO:0000313" key="3">
    <source>
        <dbReference type="Proteomes" id="UP000198670"/>
    </source>
</evidence>
<organism evidence="2 3">
    <name type="scientific">Parapedobacter indicus</name>
    <dbReference type="NCBI Taxonomy" id="1477437"/>
    <lineage>
        <taxon>Bacteria</taxon>
        <taxon>Pseudomonadati</taxon>
        <taxon>Bacteroidota</taxon>
        <taxon>Sphingobacteriia</taxon>
        <taxon>Sphingobacteriales</taxon>
        <taxon>Sphingobacteriaceae</taxon>
        <taxon>Parapedobacter</taxon>
    </lineage>
</organism>
<dbReference type="STRING" id="1477437.SAMN05444682_104241"/>
<accession>A0A1I3IWY9</accession>
<dbReference type="GO" id="GO:0009231">
    <property type="term" value="P:riboflavin biosynthetic process"/>
    <property type="evidence" value="ECO:0007669"/>
    <property type="project" value="InterPro"/>
</dbReference>
<dbReference type="Gene3D" id="3.40.430.10">
    <property type="entry name" value="Dihydrofolate Reductase, subunit A"/>
    <property type="match status" value="1"/>
</dbReference>
<dbReference type="OrthoDB" id="195113at2"/>
<dbReference type="EMBL" id="FOQO01000004">
    <property type="protein sequence ID" value="SFI52353.1"/>
    <property type="molecule type" value="Genomic_DNA"/>
</dbReference>
<name>A0A1I3IWY9_9SPHI</name>
<dbReference type="PANTHER" id="PTHR38011">
    <property type="entry name" value="DIHYDROFOLATE REDUCTASE FAMILY PROTEIN (AFU_ORTHOLOGUE AFUA_8G06820)"/>
    <property type="match status" value="1"/>
</dbReference>
<protein>
    <submittedName>
        <fullName evidence="2">Dihydrofolate reductase</fullName>
    </submittedName>
</protein>
<gene>
    <name evidence="2" type="ORF">SAMN05444682_104241</name>
</gene>
<dbReference type="AlphaFoldDB" id="A0A1I3IWY9"/>
<dbReference type="InterPro" id="IPR024072">
    <property type="entry name" value="DHFR-like_dom_sf"/>
</dbReference>
<proteinExistence type="predicted"/>
<evidence type="ECO:0000259" key="1">
    <source>
        <dbReference type="Pfam" id="PF01872"/>
    </source>
</evidence>
<dbReference type="Proteomes" id="UP000198670">
    <property type="component" value="Unassembled WGS sequence"/>
</dbReference>
<dbReference type="InterPro" id="IPR002734">
    <property type="entry name" value="RibDG_C"/>
</dbReference>
<dbReference type="PANTHER" id="PTHR38011:SF11">
    <property type="entry name" value="2,5-DIAMINO-6-RIBOSYLAMINO-4(3H)-PYRIMIDINONE 5'-PHOSPHATE REDUCTASE"/>
    <property type="match status" value="1"/>
</dbReference>
<sequence length="210" mass="23638">MSFAHLTVTANKRYLYLKIKIMRKLIVSVEMSLDGYIAGPNGEGDWISSGEEIWNHMFNDLADVDTVLLGSNTYSEYASYWRSILTDPDADPNERKYAQWAERTPHILFSKTVQSIDWANSRIARDPHAEVTSLKQQSGKNIVAWGAGEFASALFRMGLVDELRITIAPVLLGGGLPLFQGIDRTKLKAIEVRRLENSAVILRYEMNTGK</sequence>
<dbReference type="Pfam" id="PF01872">
    <property type="entry name" value="RibD_C"/>
    <property type="match status" value="1"/>
</dbReference>
<feature type="domain" description="Bacterial bifunctional deaminase-reductase C-terminal" evidence="1">
    <location>
        <begin position="23"/>
        <end position="199"/>
    </location>
</feature>
<keyword evidence="3" id="KW-1185">Reference proteome</keyword>
<evidence type="ECO:0000313" key="2">
    <source>
        <dbReference type="EMBL" id="SFI52353.1"/>
    </source>
</evidence>
<dbReference type="InterPro" id="IPR050765">
    <property type="entry name" value="Riboflavin_Biosynth_HTPR"/>
</dbReference>
<dbReference type="GO" id="GO:0008703">
    <property type="term" value="F:5-amino-6-(5-phosphoribosylamino)uracil reductase activity"/>
    <property type="evidence" value="ECO:0007669"/>
    <property type="project" value="InterPro"/>
</dbReference>